<evidence type="ECO:0000313" key="3">
    <source>
        <dbReference type="EMBL" id="NGP78102.1"/>
    </source>
</evidence>
<proteinExistence type="predicted"/>
<keyword evidence="4" id="KW-1185">Reference proteome</keyword>
<name>A0A6M1SYC7_9BACT</name>
<evidence type="ECO:0008006" key="5">
    <source>
        <dbReference type="Google" id="ProtNLM"/>
    </source>
</evidence>
<gene>
    <name evidence="3" type="ORF">G3570_15750</name>
</gene>
<evidence type="ECO:0000256" key="1">
    <source>
        <dbReference type="SAM" id="MobiDB-lite"/>
    </source>
</evidence>
<dbReference type="RefSeq" id="WP_165143837.1">
    <property type="nucleotide sequence ID" value="NZ_JAALLT010000006.1"/>
</dbReference>
<accession>A0A6M1SYC7</accession>
<comment type="caution">
    <text evidence="3">The sequence shown here is derived from an EMBL/GenBank/DDBJ whole genome shotgun (WGS) entry which is preliminary data.</text>
</comment>
<protein>
    <recommendedName>
        <fullName evidence="5">DUF4834 family protein</fullName>
    </recommendedName>
</protein>
<feature type="transmembrane region" description="Helical" evidence="2">
    <location>
        <begin position="6"/>
        <end position="24"/>
    </location>
</feature>
<evidence type="ECO:0000256" key="2">
    <source>
        <dbReference type="SAM" id="Phobius"/>
    </source>
</evidence>
<dbReference type="EMBL" id="JAALLT010000006">
    <property type="protein sequence ID" value="NGP78102.1"/>
    <property type="molecule type" value="Genomic_DNA"/>
</dbReference>
<keyword evidence="2" id="KW-0812">Transmembrane</keyword>
<organism evidence="3 4">
    <name type="scientific">Halalkalibaculum roseum</name>
    <dbReference type="NCBI Taxonomy" id="2709311"/>
    <lineage>
        <taxon>Bacteria</taxon>
        <taxon>Pseudomonadati</taxon>
        <taxon>Balneolota</taxon>
        <taxon>Balneolia</taxon>
        <taxon>Balneolales</taxon>
        <taxon>Balneolaceae</taxon>
        <taxon>Halalkalibaculum</taxon>
    </lineage>
</organism>
<sequence length="96" mass="11347">MFLKTLAFIVLMYLLVKFVSRLFLPGGRKKNSNARMFYQVFKNIREQKKRHEEQQRRQSKPGGRFDNVEEAEFEEVTEVEPEPETDSNSKSSSSDR</sequence>
<keyword evidence="2" id="KW-1133">Transmembrane helix</keyword>
<feature type="region of interest" description="Disordered" evidence="1">
    <location>
        <begin position="48"/>
        <end position="96"/>
    </location>
</feature>
<keyword evidence="2" id="KW-0472">Membrane</keyword>
<dbReference type="Proteomes" id="UP000473278">
    <property type="component" value="Unassembled WGS sequence"/>
</dbReference>
<evidence type="ECO:0000313" key="4">
    <source>
        <dbReference type="Proteomes" id="UP000473278"/>
    </source>
</evidence>
<reference evidence="3 4" key="1">
    <citation type="submission" date="2020-02" db="EMBL/GenBank/DDBJ databases">
        <title>Balneolaceae bacterium YR4-1, complete genome.</title>
        <authorList>
            <person name="Li Y."/>
            <person name="Wu S."/>
        </authorList>
    </citation>
    <scope>NUCLEOTIDE SEQUENCE [LARGE SCALE GENOMIC DNA]</scope>
    <source>
        <strain evidence="3 4">YR4-1</strain>
    </source>
</reference>
<feature type="compositionally biased region" description="Acidic residues" evidence="1">
    <location>
        <begin position="68"/>
        <end position="85"/>
    </location>
</feature>
<dbReference type="AlphaFoldDB" id="A0A6M1SYC7"/>